<keyword evidence="2" id="KW-1185">Reference proteome</keyword>
<organism evidence="1 2">
    <name type="scientific">Agromyces humatus</name>
    <dbReference type="NCBI Taxonomy" id="279573"/>
    <lineage>
        <taxon>Bacteria</taxon>
        <taxon>Bacillati</taxon>
        <taxon>Actinomycetota</taxon>
        <taxon>Actinomycetes</taxon>
        <taxon>Micrococcales</taxon>
        <taxon>Microbacteriaceae</taxon>
        <taxon>Agromyces</taxon>
    </lineage>
</organism>
<reference evidence="1 2" key="1">
    <citation type="journal article" date="2019" name="Int. J. Syst. Evol. Microbiol.">
        <title>The Global Catalogue of Microorganisms (GCM) 10K type strain sequencing project: providing services to taxonomists for standard genome sequencing and annotation.</title>
        <authorList>
            <consortium name="The Broad Institute Genomics Platform"/>
            <consortium name="The Broad Institute Genome Sequencing Center for Infectious Disease"/>
            <person name="Wu L."/>
            <person name="Ma J."/>
        </authorList>
    </citation>
    <scope>NUCLEOTIDE SEQUENCE [LARGE SCALE GENOMIC DNA]</scope>
    <source>
        <strain evidence="1 2">JCM 14319</strain>
    </source>
</reference>
<name>A0ABN2L1E2_9MICO</name>
<gene>
    <name evidence="1" type="ORF">GCM10009747_33690</name>
</gene>
<dbReference type="EMBL" id="BAAANH010000008">
    <property type="protein sequence ID" value="GAA1769783.1"/>
    <property type="molecule type" value="Genomic_DNA"/>
</dbReference>
<comment type="caution">
    <text evidence="1">The sequence shown here is derived from an EMBL/GenBank/DDBJ whole genome shotgun (WGS) entry which is preliminary data.</text>
</comment>
<accession>A0ABN2L1E2</accession>
<protein>
    <submittedName>
        <fullName evidence="1">Uncharacterized protein</fullName>
    </submittedName>
</protein>
<sequence length="73" mass="8057">MSAQAAAGETVLASYVSRADGSSASLFEQMQAARVERDRFEPASEMFNIFDADLRELKLAAIVQRGEHHGERE</sequence>
<evidence type="ECO:0000313" key="1">
    <source>
        <dbReference type="EMBL" id="GAA1769783.1"/>
    </source>
</evidence>
<dbReference type="RefSeq" id="WP_232499630.1">
    <property type="nucleotide sequence ID" value="NZ_BAAANH010000008.1"/>
</dbReference>
<dbReference type="Proteomes" id="UP001500506">
    <property type="component" value="Unassembled WGS sequence"/>
</dbReference>
<proteinExistence type="predicted"/>
<evidence type="ECO:0000313" key="2">
    <source>
        <dbReference type="Proteomes" id="UP001500506"/>
    </source>
</evidence>